<evidence type="ECO:0000256" key="2">
    <source>
        <dbReference type="SAM" id="Phobius"/>
    </source>
</evidence>
<proteinExistence type="predicted"/>
<dbReference type="Proteomes" id="UP000656881">
    <property type="component" value="Unassembled WGS sequence"/>
</dbReference>
<reference evidence="4" key="1">
    <citation type="journal article" date="2019" name="Int. J. Syst. Evol. Microbiol.">
        <title>The Global Catalogue of Microorganisms (GCM) 10K type strain sequencing project: providing services to taxonomists for standard genome sequencing and annotation.</title>
        <authorList>
            <consortium name="The Broad Institute Genomics Platform"/>
            <consortium name="The Broad Institute Genome Sequencing Center for Infectious Disease"/>
            <person name="Wu L."/>
            <person name="Ma J."/>
        </authorList>
    </citation>
    <scope>NUCLEOTIDE SEQUENCE [LARGE SCALE GENOMIC DNA]</scope>
    <source>
        <strain evidence="4">CGMCC 4.7349</strain>
    </source>
</reference>
<evidence type="ECO:0000256" key="1">
    <source>
        <dbReference type="SAM" id="MobiDB-lite"/>
    </source>
</evidence>
<evidence type="ECO:0000313" key="4">
    <source>
        <dbReference type="Proteomes" id="UP000656881"/>
    </source>
</evidence>
<organism evidence="3 4">
    <name type="scientific">Streptomyces lasiicapitis</name>
    <dbReference type="NCBI Taxonomy" id="1923961"/>
    <lineage>
        <taxon>Bacteria</taxon>
        <taxon>Bacillati</taxon>
        <taxon>Actinomycetota</taxon>
        <taxon>Actinomycetes</taxon>
        <taxon>Kitasatosporales</taxon>
        <taxon>Streptomycetaceae</taxon>
        <taxon>Streptomyces</taxon>
    </lineage>
</organism>
<gene>
    <name evidence="3" type="ORF">GCM10012286_55190</name>
</gene>
<keyword evidence="4" id="KW-1185">Reference proteome</keyword>
<feature type="region of interest" description="Disordered" evidence="1">
    <location>
        <begin position="1"/>
        <end position="20"/>
    </location>
</feature>
<comment type="caution">
    <text evidence="3">The sequence shown here is derived from an EMBL/GenBank/DDBJ whole genome shotgun (WGS) entry which is preliminary data.</text>
</comment>
<keyword evidence="2" id="KW-0472">Membrane</keyword>
<dbReference type="RefSeq" id="WP_229697249.1">
    <property type="nucleotide sequence ID" value="NZ_BMNG01000012.1"/>
</dbReference>
<feature type="transmembrane region" description="Helical" evidence="2">
    <location>
        <begin position="104"/>
        <end position="125"/>
    </location>
</feature>
<protein>
    <submittedName>
        <fullName evidence="3">Uncharacterized protein</fullName>
    </submittedName>
</protein>
<dbReference type="EMBL" id="BMNG01000012">
    <property type="protein sequence ID" value="GGO51748.1"/>
    <property type="molecule type" value="Genomic_DNA"/>
</dbReference>
<feature type="transmembrane region" description="Helical" evidence="2">
    <location>
        <begin position="159"/>
        <end position="180"/>
    </location>
</feature>
<keyword evidence="2" id="KW-0812">Transmembrane</keyword>
<keyword evidence="2" id="KW-1133">Transmembrane helix</keyword>
<sequence length="200" mass="20999">MSHFQAAPAPPVGPRSAARAARAVRRPGSLTALVWTSVISVVSAVIGAVLVFAGGNDMADENIRDVIDDHPDVVGLPSNTSAADIKSLSGPIWDELVSDRAGSLAARAGFAIFTAACVLAFTLCVRKNAATWARVLITISGVVALFPHILILGDYEPETVMAFSFVALLATLVAIVLCWLPPTNRYARERKAGPPAWPAS</sequence>
<name>A0ABQ2MHA2_9ACTN</name>
<accession>A0ABQ2MHA2</accession>
<feature type="transmembrane region" description="Helical" evidence="2">
    <location>
        <begin position="32"/>
        <end position="53"/>
    </location>
</feature>
<feature type="transmembrane region" description="Helical" evidence="2">
    <location>
        <begin position="132"/>
        <end position="153"/>
    </location>
</feature>
<evidence type="ECO:0000313" key="3">
    <source>
        <dbReference type="EMBL" id="GGO51748.1"/>
    </source>
</evidence>